<accession>A0A6I0F1W3</accession>
<dbReference type="OrthoDB" id="9815560at2"/>
<dbReference type="PROSITE" id="PS01280">
    <property type="entry name" value="GIDA_1"/>
    <property type="match status" value="1"/>
</dbReference>
<keyword evidence="5 12" id="KW-0963">Cytoplasm</keyword>
<keyword evidence="6 12" id="KW-0285">Flavoprotein</keyword>
<dbReference type="EMBL" id="WBXO01000002">
    <property type="protein sequence ID" value="KAB2953921.1"/>
    <property type="molecule type" value="Genomic_DNA"/>
</dbReference>
<dbReference type="Pfam" id="PF21680">
    <property type="entry name" value="GIDA_C_1st"/>
    <property type="match status" value="1"/>
</dbReference>
<dbReference type="InterPro" id="IPR047001">
    <property type="entry name" value="MnmG_C_subdom"/>
</dbReference>
<dbReference type="Gene3D" id="1.10.10.1800">
    <property type="entry name" value="tRNA uridine 5-carboxymethylaminomethyl modification enzyme MnmG/GidA"/>
    <property type="match status" value="1"/>
</dbReference>
<keyword evidence="15" id="KW-1185">Reference proteome</keyword>
<reference evidence="14 15" key="1">
    <citation type="submission" date="2019-10" db="EMBL/GenBank/DDBJ databases">
        <title>Whole-genome sequence of the extremophile Heliorestis acidaminivorans DSM 24790.</title>
        <authorList>
            <person name="Kyndt J.A."/>
            <person name="Meyer T.E."/>
        </authorList>
    </citation>
    <scope>NUCLEOTIDE SEQUENCE [LARGE SCALE GENOMIC DNA]</scope>
    <source>
        <strain evidence="14 15">DSM 24790</strain>
    </source>
</reference>
<dbReference type="FunFam" id="3.50.50.60:FF:000002">
    <property type="entry name" value="tRNA uridine 5-carboxymethylaminomethyl modification enzyme MnmG"/>
    <property type="match status" value="1"/>
</dbReference>
<keyword evidence="8 12" id="KW-0274">FAD</keyword>
<evidence type="ECO:0000256" key="4">
    <source>
        <dbReference type="ARBA" id="ARBA00020461"/>
    </source>
</evidence>
<comment type="similarity">
    <text evidence="3 12">Belongs to the MnmG family.</text>
</comment>
<dbReference type="InterPro" id="IPR026904">
    <property type="entry name" value="MnmG_C"/>
</dbReference>
<evidence type="ECO:0000256" key="3">
    <source>
        <dbReference type="ARBA" id="ARBA00007653"/>
    </source>
</evidence>
<evidence type="ECO:0000259" key="13">
    <source>
        <dbReference type="SMART" id="SM01228"/>
    </source>
</evidence>
<evidence type="ECO:0000256" key="6">
    <source>
        <dbReference type="ARBA" id="ARBA00022630"/>
    </source>
</evidence>
<dbReference type="NCBIfam" id="TIGR00136">
    <property type="entry name" value="mnmG_gidA"/>
    <property type="match status" value="1"/>
</dbReference>
<dbReference type="InterPro" id="IPR044920">
    <property type="entry name" value="MnmG_C_subdom_sf"/>
</dbReference>
<dbReference type="GO" id="GO:0050660">
    <property type="term" value="F:flavin adenine dinucleotide binding"/>
    <property type="evidence" value="ECO:0007669"/>
    <property type="project" value="UniProtKB-UniRule"/>
</dbReference>
<dbReference type="InterPro" id="IPR040131">
    <property type="entry name" value="MnmG_N"/>
</dbReference>
<evidence type="ECO:0000256" key="1">
    <source>
        <dbReference type="ARBA" id="ARBA00001974"/>
    </source>
</evidence>
<dbReference type="FunFam" id="3.50.50.60:FF:000063">
    <property type="entry name" value="tRNA uridine 5-carboxymethylaminomethyl modification enzyme MnmG"/>
    <property type="match status" value="1"/>
</dbReference>
<evidence type="ECO:0000313" key="14">
    <source>
        <dbReference type="EMBL" id="KAB2953921.1"/>
    </source>
</evidence>
<dbReference type="Pfam" id="PF13932">
    <property type="entry name" value="SAM_GIDA_C"/>
    <property type="match status" value="1"/>
</dbReference>
<evidence type="ECO:0000256" key="12">
    <source>
        <dbReference type="HAMAP-Rule" id="MF_00129"/>
    </source>
</evidence>
<evidence type="ECO:0000256" key="7">
    <source>
        <dbReference type="ARBA" id="ARBA00022694"/>
    </source>
</evidence>
<keyword evidence="7 12" id="KW-0819">tRNA processing</keyword>
<organism evidence="14 15">
    <name type="scientific">Heliorestis acidaminivorans</name>
    <dbReference type="NCBI Taxonomy" id="553427"/>
    <lineage>
        <taxon>Bacteria</taxon>
        <taxon>Bacillati</taxon>
        <taxon>Bacillota</taxon>
        <taxon>Clostridia</taxon>
        <taxon>Eubacteriales</taxon>
        <taxon>Heliobacteriaceae</taxon>
        <taxon>Heliorestis</taxon>
    </lineage>
</organism>
<evidence type="ECO:0000256" key="2">
    <source>
        <dbReference type="ARBA" id="ARBA00003717"/>
    </source>
</evidence>
<evidence type="ECO:0000256" key="11">
    <source>
        <dbReference type="ARBA" id="ARBA00031800"/>
    </source>
</evidence>
<comment type="caution">
    <text evidence="14">The sequence shown here is derived from an EMBL/GenBank/DDBJ whole genome shotgun (WGS) entry which is preliminary data.</text>
</comment>
<dbReference type="PROSITE" id="PS01281">
    <property type="entry name" value="GIDA_2"/>
    <property type="match status" value="1"/>
</dbReference>
<dbReference type="GO" id="GO:0030488">
    <property type="term" value="P:tRNA methylation"/>
    <property type="evidence" value="ECO:0007669"/>
    <property type="project" value="TreeGrafter"/>
</dbReference>
<evidence type="ECO:0000256" key="10">
    <source>
        <dbReference type="ARBA" id="ARBA00025948"/>
    </source>
</evidence>
<sequence>MQYEAGQYDVIVIGAGHSGCEAALASARMGCKTLVLTISWDNVALMPCNPAVGGPAKGHLVREIDALGGQMGLAIDEEAIQIRMLNTGKGPAVQALRAQADKRAYQLYMTRQLENQNNLDVRQAMVEELIVEDGAVKAVITQTGAIYRSSAVIVTTGTYLTGKIILGDLYYDGGPNGYFSAQSLSKSLKEIGIKVGRFKTGTPARVDGRTIDFSKMTEQPGDNGNLKFSYISKPKAREQISCWLTYTTEKTHQIIRDNLHRSPLFSGVIEGTGPRYCPSIEDKVVRFADKTGHQVFIEPEGRDTQEYYVQGMSTSLPEDVQLEMLHSIIGMENVKMIRPAYAIEYDYVDPTQLKLTLEHQDIKGFFSAGQINGTSGYEEAAAQGLIAGINAALLVQEKEPFILKRSDAYIGVLIDDLVTKGTNEPYRMLTSRAEYRLLLRQDNADQRLTEKGRQIGLVDDQRYKLFKNKMDRLEAEKELWQKTVIKPSNQEFNKILDQQKSSLLTKGVTLYDLLRRPELSYKLLLPFLELEKAVELHTEEEIALAQEINEQIEISAKFEGYLAKQELQVERFNKLENKRLPKDINYEEINGLSTEARQKLIQRRPEFLGQASRISGVSPADISLLLVYLEQRRRKRQAGGMADE</sequence>
<dbReference type="InterPro" id="IPR002218">
    <property type="entry name" value="MnmG-rel"/>
</dbReference>
<dbReference type="SMART" id="SM01228">
    <property type="entry name" value="GIDA_assoc_3"/>
    <property type="match status" value="1"/>
</dbReference>
<dbReference type="Gene3D" id="1.10.150.570">
    <property type="entry name" value="GidA associated domain, C-terminal subdomain"/>
    <property type="match status" value="1"/>
</dbReference>
<dbReference type="PRINTS" id="PR00411">
    <property type="entry name" value="PNDRDTASEI"/>
</dbReference>
<dbReference type="PANTHER" id="PTHR11806:SF0">
    <property type="entry name" value="PROTEIN MTO1 HOMOLOG, MITOCHONDRIAL"/>
    <property type="match status" value="1"/>
</dbReference>
<feature type="domain" description="tRNA uridine 5-carboxymethylaminomethyl modification enzyme C-terminal subdomain" evidence="13">
    <location>
        <begin position="556"/>
        <end position="627"/>
    </location>
</feature>
<feature type="binding site" evidence="12">
    <location>
        <begin position="273"/>
        <end position="287"/>
    </location>
    <ligand>
        <name>NAD(+)</name>
        <dbReference type="ChEBI" id="CHEBI:57540"/>
    </ligand>
</feature>
<feature type="binding site" evidence="12">
    <location>
        <begin position="14"/>
        <end position="19"/>
    </location>
    <ligand>
        <name>FAD</name>
        <dbReference type="ChEBI" id="CHEBI:57692"/>
    </ligand>
</feature>
<dbReference type="SUPFAM" id="SSF51905">
    <property type="entry name" value="FAD/NAD(P)-binding domain"/>
    <property type="match status" value="1"/>
</dbReference>
<dbReference type="InterPro" id="IPR020595">
    <property type="entry name" value="MnmG-rel_CS"/>
</dbReference>
<comment type="subcellular location">
    <subcellularLocation>
        <location evidence="12">Cytoplasm</location>
    </subcellularLocation>
</comment>
<protein>
    <recommendedName>
        <fullName evidence="4 12">tRNA uridine 5-carboxymethylaminomethyl modification enzyme MnmG</fullName>
    </recommendedName>
    <alternativeName>
        <fullName evidence="11 12">Glucose-inhibited division protein A</fullName>
    </alternativeName>
</protein>
<comment type="cofactor">
    <cofactor evidence="1 12">
        <name>FAD</name>
        <dbReference type="ChEBI" id="CHEBI:57692"/>
    </cofactor>
</comment>
<evidence type="ECO:0000256" key="9">
    <source>
        <dbReference type="ARBA" id="ARBA00023027"/>
    </source>
</evidence>
<dbReference type="GO" id="GO:0002098">
    <property type="term" value="P:tRNA wobble uridine modification"/>
    <property type="evidence" value="ECO:0007669"/>
    <property type="project" value="InterPro"/>
</dbReference>
<evidence type="ECO:0000313" key="15">
    <source>
        <dbReference type="Proteomes" id="UP000468766"/>
    </source>
</evidence>
<dbReference type="Proteomes" id="UP000468766">
    <property type="component" value="Unassembled WGS sequence"/>
</dbReference>
<dbReference type="InterPro" id="IPR036188">
    <property type="entry name" value="FAD/NAD-bd_sf"/>
</dbReference>
<proteinExistence type="inferred from homology"/>
<dbReference type="FunFam" id="1.10.150.570:FF:000001">
    <property type="entry name" value="tRNA uridine 5-carboxymethylaminomethyl modification enzyme MnmG"/>
    <property type="match status" value="1"/>
</dbReference>
<gene>
    <name evidence="12 14" type="primary">mnmG</name>
    <name evidence="12" type="synonym">gidA</name>
    <name evidence="14" type="ORF">F9B85_04770</name>
</gene>
<name>A0A6I0F1W3_9FIRM</name>
<comment type="function">
    <text evidence="2 12">NAD-binding protein involved in the addition of a carboxymethylaminomethyl (cmnm) group at the wobble position (U34) of certain tRNAs, forming tRNA-cmnm(5)s(2)U34.</text>
</comment>
<dbReference type="InterPro" id="IPR049312">
    <property type="entry name" value="GIDA_C_N"/>
</dbReference>
<comment type="subunit">
    <text evidence="10 12">Homodimer. Heterotetramer of two MnmE and two MnmG subunits.</text>
</comment>
<keyword evidence="9 12" id="KW-0520">NAD</keyword>
<dbReference type="RefSeq" id="WP_151619033.1">
    <property type="nucleotide sequence ID" value="NZ_WBXO01000002.1"/>
</dbReference>
<dbReference type="GO" id="GO:0005829">
    <property type="term" value="C:cytosol"/>
    <property type="evidence" value="ECO:0007669"/>
    <property type="project" value="TreeGrafter"/>
</dbReference>
<dbReference type="Gene3D" id="3.50.50.60">
    <property type="entry name" value="FAD/NAD(P)-binding domain"/>
    <property type="match status" value="2"/>
</dbReference>
<dbReference type="Pfam" id="PF01134">
    <property type="entry name" value="GIDA"/>
    <property type="match status" value="1"/>
</dbReference>
<comment type="caution">
    <text evidence="12">Lacks conserved residue(s) required for the propagation of feature annotation.</text>
</comment>
<dbReference type="AlphaFoldDB" id="A0A6I0F1W3"/>
<evidence type="ECO:0000256" key="5">
    <source>
        <dbReference type="ARBA" id="ARBA00022490"/>
    </source>
</evidence>
<evidence type="ECO:0000256" key="8">
    <source>
        <dbReference type="ARBA" id="ARBA00022827"/>
    </source>
</evidence>
<dbReference type="HAMAP" id="MF_00129">
    <property type="entry name" value="MnmG_GidA"/>
    <property type="match status" value="1"/>
</dbReference>
<dbReference type="PANTHER" id="PTHR11806">
    <property type="entry name" value="GLUCOSE INHIBITED DIVISION PROTEIN A"/>
    <property type="match status" value="1"/>
</dbReference>
<dbReference type="InterPro" id="IPR004416">
    <property type="entry name" value="MnmG"/>
</dbReference>